<evidence type="ECO:0000313" key="12">
    <source>
        <dbReference type="Proteomes" id="UP000095287"/>
    </source>
</evidence>
<dbReference type="Pfam" id="PF13393">
    <property type="entry name" value="tRNA-synt_His"/>
    <property type="match status" value="1"/>
</dbReference>
<feature type="binding site" evidence="9">
    <location>
        <begin position="112"/>
        <end position="114"/>
    </location>
    <ligand>
        <name>L-histidine</name>
        <dbReference type="ChEBI" id="CHEBI:57595"/>
    </ligand>
</feature>
<reference evidence="13" key="1">
    <citation type="submission" date="2016-11" db="UniProtKB">
        <authorList>
            <consortium name="WormBaseParasite"/>
        </authorList>
    </citation>
    <scope>IDENTIFICATION</scope>
</reference>
<evidence type="ECO:0000256" key="8">
    <source>
        <dbReference type="ARBA" id="ARBA00047639"/>
    </source>
</evidence>
<dbReference type="InterPro" id="IPR004516">
    <property type="entry name" value="HisRS/HisZ"/>
</dbReference>
<accession>A0A1I7YL23</accession>
<dbReference type="WBParaSite" id="L893_g17195.t1">
    <property type="protein sequence ID" value="L893_g17195.t1"/>
    <property type="gene ID" value="L893_g17195"/>
</dbReference>
<feature type="binding site" evidence="9">
    <location>
        <position position="159"/>
    </location>
    <ligand>
        <name>L-histidine</name>
        <dbReference type="ChEBI" id="CHEBI:57595"/>
    </ligand>
</feature>
<keyword evidence="12" id="KW-1185">Reference proteome</keyword>
<evidence type="ECO:0000256" key="1">
    <source>
        <dbReference type="ARBA" id="ARBA00008226"/>
    </source>
</evidence>
<dbReference type="InterPro" id="IPR033656">
    <property type="entry name" value="HisRS_anticodon"/>
</dbReference>
<name>A0A1I7YL23_9BILA</name>
<dbReference type="Pfam" id="PF03129">
    <property type="entry name" value="HGTP_anticodon"/>
    <property type="match status" value="1"/>
</dbReference>
<dbReference type="GO" id="GO:0003723">
    <property type="term" value="F:RNA binding"/>
    <property type="evidence" value="ECO:0007669"/>
    <property type="project" value="TreeGrafter"/>
</dbReference>
<protein>
    <recommendedName>
        <fullName evidence="2">histidine--tRNA ligase</fullName>
        <ecNumber evidence="2">6.1.1.21</ecNumber>
    </recommendedName>
</protein>
<dbReference type="GO" id="GO:0004821">
    <property type="term" value="F:histidine-tRNA ligase activity"/>
    <property type="evidence" value="ECO:0007669"/>
    <property type="project" value="UniProtKB-EC"/>
</dbReference>
<organism evidence="12 13">
    <name type="scientific">Steinernema glaseri</name>
    <dbReference type="NCBI Taxonomy" id="37863"/>
    <lineage>
        <taxon>Eukaryota</taxon>
        <taxon>Metazoa</taxon>
        <taxon>Ecdysozoa</taxon>
        <taxon>Nematoda</taxon>
        <taxon>Chromadorea</taxon>
        <taxon>Rhabditida</taxon>
        <taxon>Tylenchina</taxon>
        <taxon>Panagrolaimomorpha</taxon>
        <taxon>Strongyloidoidea</taxon>
        <taxon>Steinernematidae</taxon>
        <taxon>Steinernema</taxon>
    </lineage>
</organism>
<dbReference type="PROSITE" id="PS50862">
    <property type="entry name" value="AA_TRNA_LIGASE_II"/>
    <property type="match status" value="1"/>
</dbReference>
<dbReference type="InterPro" id="IPR036621">
    <property type="entry name" value="Anticodon-bd_dom_sf"/>
</dbReference>
<evidence type="ECO:0000256" key="3">
    <source>
        <dbReference type="ARBA" id="ARBA00022598"/>
    </source>
</evidence>
<evidence type="ECO:0000256" key="2">
    <source>
        <dbReference type="ARBA" id="ARBA00012815"/>
    </source>
</evidence>
<evidence type="ECO:0000256" key="5">
    <source>
        <dbReference type="ARBA" id="ARBA00022840"/>
    </source>
</evidence>
<dbReference type="Proteomes" id="UP000095287">
    <property type="component" value="Unplaced"/>
</dbReference>
<proteinExistence type="inferred from homology"/>
<dbReference type="AlphaFoldDB" id="A0A1I7YL23"/>
<dbReference type="CDD" id="cd00773">
    <property type="entry name" value="HisRS-like_core"/>
    <property type="match status" value="1"/>
</dbReference>
<dbReference type="PIRSF" id="PIRSF001549">
    <property type="entry name" value="His-tRNA_synth"/>
    <property type="match status" value="1"/>
</dbReference>
<dbReference type="GO" id="GO:0002119">
    <property type="term" value="P:nematode larval development"/>
    <property type="evidence" value="ECO:0007669"/>
    <property type="project" value="TreeGrafter"/>
</dbReference>
<dbReference type="InterPro" id="IPR041715">
    <property type="entry name" value="HisRS-like_core"/>
</dbReference>
<dbReference type="InterPro" id="IPR015807">
    <property type="entry name" value="His-tRNA-ligase"/>
</dbReference>
<evidence type="ECO:0000313" key="13">
    <source>
        <dbReference type="WBParaSite" id="L893_g17195.t1"/>
    </source>
</evidence>
<comment type="similarity">
    <text evidence="1">Belongs to the class-II aminoacyl-tRNA synthetase family.</text>
</comment>
<dbReference type="Gene3D" id="3.40.50.800">
    <property type="entry name" value="Anticodon-binding domain"/>
    <property type="match status" value="1"/>
</dbReference>
<feature type="region of interest" description="Disordered" evidence="10">
    <location>
        <begin position="24"/>
        <end position="44"/>
    </location>
</feature>
<evidence type="ECO:0000256" key="4">
    <source>
        <dbReference type="ARBA" id="ARBA00022741"/>
    </source>
</evidence>
<dbReference type="NCBIfam" id="TIGR00442">
    <property type="entry name" value="hisS"/>
    <property type="match status" value="1"/>
</dbReference>
<dbReference type="InterPro" id="IPR006195">
    <property type="entry name" value="aa-tRNA-synth_II"/>
</dbReference>
<dbReference type="GO" id="GO:0005739">
    <property type="term" value="C:mitochondrion"/>
    <property type="evidence" value="ECO:0007669"/>
    <property type="project" value="TreeGrafter"/>
</dbReference>
<dbReference type="Gene3D" id="3.30.930.10">
    <property type="entry name" value="Bira Bifunctional Protein, Domain 2"/>
    <property type="match status" value="1"/>
</dbReference>
<keyword evidence="6" id="KW-0648">Protein biosynthesis</keyword>
<keyword evidence="4" id="KW-0547">Nucleotide-binding</keyword>
<feature type="binding site" evidence="9">
    <location>
        <position position="155"/>
    </location>
    <ligand>
        <name>L-histidine</name>
        <dbReference type="ChEBI" id="CHEBI:57595"/>
    </ligand>
</feature>
<dbReference type="GO" id="GO:0006427">
    <property type="term" value="P:histidyl-tRNA aminoacylation"/>
    <property type="evidence" value="ECO:0007669"/>
    <property type="project" value="InterPro"/>
</dbReference>
<evidence type="ECO:0000256" key="6">
    <source>
        <dbReference type="ARBA" id="ARBA00022917"/>
    </source>
</evidence>
<keyword evidence="7" id="KW-0030">Aminoacyl-tRNA synthetase</keyword>
<feature type="binding site" evidence="9">
    <location>
        <position position="304"/>
    </location>
    <ligand>
        <name>L-histidine</name>
        <dbReference type="ChEBI" id="CHEBI:57595"/>
    </ligand>
</feature>
<dbReference type="FunFam" id="3.40.50.800:FF:000012">
    <property type="entry name" value="Histidine--tRNA ligase, cytoplasmic"/>
    <property type="match status" value="1"/>
</dbReference>
<dbReference type="PANTHER" id="PTHR11476">
    <property type="entry name" value="HISTIDYL-TRNA SYNTHETASE"/>
    <property type="match status" value="1"/>
</dbReference>
<dbReference type="PANTHER" id="PTHR11476:SF7">
    <property type="entry name" value="HISTIDINE--TRNA LIGASE"/>
    <property type="match status" value="1"/>
</dbReference>
<feature type="binding site" evidence="9">
    <location>
        <position position="139"/>
    </location>
    <ligand>
        <name>L-histidine</name>
        <dbReference type="ChEBI" id="CHEBI:57595"/>
    </ligand>
</feature>
<dbReference type="InterPro" id="IPR045864">
    <property type="entry name" value="aa-tRNA-synth_II/BPL/LPL"/>
</dbReference>
<dbReference type="GO" id="GO:0005829">
    <property type="term" value="C:cytosol"/>
    <property type="evidence" value="ECO:0007669"/>
    <property type="project" value="TreeGrafter"/>
</dbReference>
<dbReference type="GO" id="GO:0005524">
    <property type="term" value="F:ATP binding"/>
    <property type="evidence" value="ECO:0007669"/>
    <property type="project" value="UniProtKB-KW"/>
</dbReference>
<evidence type="ECO:0000256" key="10">
    <source>
        <dbReference type="SAM" id="MobiDB-lite"/>
    </source>
</evidence>
<feature type="binding site" evidence="9">
    <location>
        <begin position="308"/>
        <end position="309"/>
    </location>
    <ligand>
        <name>L-histidine</name>
        <dbReference type="ChEBI" id="CHEBI:57595"/>
    </ligand>
</feature>
<evidence type="ECO:0000256" key="9">
    <source>
        <dbReference type="PIRSR" id="PIRSR001549-1"/>
    </source>
</evidence>
<dbReference type="SUPFAM" id="SSF55681">
    <property type="entry name" value="Class II aaRS and biotin synthetases"/>
    <property type="match status" value="1"/>
</dbReference>
<keyword evidence="5" id="KW-0067">ATP-binding</keyword>
<dbReference type="InterPro" id="IPR004154">
    <property type="entry name" value="Anticodon-bd"/>
</dbReference>
<sequence length="472" mass="53231">MWATFFRRSFSTTPAASPVIYSHRSGAKQKKKGNASALKTPRGTRDFLDENAHRKSTIRTIEDVFKCYGGTELDTPVYELTDVLLGKYGGEANKLVYDLVENDGERCSLRYDLTVPFARYLAMNRVSKMRRYQIGKVYRREKPVMTKGRYCEFHQCDFDIAGVEEPMLPDAECLSIVDEVVKKLDLGSFTTRVNHRSLLEAVLLQCGVPVEAIQSVCCSIDKLDKEPWKKVSEELRLQNNIPSSVVSELERFITFEGENTDMIKLFREKVGGPQATASIQEMEVLFDYCNAFGVNVTFDPSLARGLDYYTGMIFETVLEDGACGSIAAGGRYDNLVHSLTSETRKPFSVPCVGLSIGIERIFSLLEQKKKNTKEAVADVFVASPQKSLLLERISVWKKLRDAGIKAQFERRNKSKFLDQLQFCEANDVKLAVIIGEQESKEGVLKLRNVATREETIVPEGSLIDEIQKRLVD</sequence>
<feature type="domain" description="Aminoacyl-transfer RNA synthetases class-II family profile" evidence="11">
    <location>
        <begin position="59"/>
        <end position="384"/>
    </location>
</feature>
<dbReference type="EC" id="6.1.1.21" evidence="2"/>
<evidence type="ECO:0000259" key="11">
    <source>
        <dbReference type="PROSITE" id="PS50862"/>
    </source>
</evidence>
<keyword evidence="3" id="KW-0436">Ligase</keyword>
<comment type="catalytic activity">
    <reaction evidence="8">
        <text>tRNA(His) + L-histidine + ATP = L-histidyl-tRNA(His) + AMP + diphosphate + H(+)</text>
        <dbReference type="Rhea" id="RHEA:17313"/>
        <dbReference type="Rhea" id="RHEA-COMP:9665"/>
        <dbReference type="Rhea" id="RHEA-COMP:9689"/>
        <dbReference type="ChEBI" id="CHEBI:15378"/>
        <dbReference type="ChEBI" id="CHEBI:30616"/>
        <dbReference type="ChEBI" id="CHEBI:33019"/>
        <dbReference type="ChEBI" id="CHEBI:57595"/>
        <dbReference type="ChEBI" id="CHEBI:78442"/>
        <dbReference type="ChEBI" id="CHEBI:78527"/>
        <dbReference type="ChEBI" id="CHEBI:456215"/>
        <dbReference type="EC" id="6.1.1.21"/>
    </reaction>
</comment>
<dbReference type="GO" id="GO:0032543">
    <property type="term" value="P:mitochondrial translation"/>
    <property type="evidence" value="ECO:0007669"/>
    <property type="project" value="TreeGrafter"/>
</dbReference>
<dbReference type="SUPFAM" id="SSF52954">
    <property type="entry name" value="Class II aaRS ABD-related"/>
    <property type="match status" value="1"/>
</dbReference>
<dbReference type="CDD" id="cd00859">
    <property type="entry name" value="HisRS_anticodon"/>
    <property type="match status" value="1"/>
</dbReference>
<evidence type="ECO:0000256" key="7">
    <source>
        <dbReference type="ARBA" id="ARBA00023146"/>
    </source>
</evidence>